<evidence type="ECO:0000259" key="6">
    <source>
        <dbReference type="PROSITE" id="PS50110"/>
    </source>
</evidence>
<evidence type="ECO:0000256" key="2">
    <source>
        <dbReference type="ARBA" id="ARBA00023125"/>
    </source>
</evidence>
<dbReference type="PANTHER" id="PTHR44688:SF16">
    <property type="entry name" value="DNA-BINDING TRANSCRIPTIONAL ACTIVATOR DEVR_DOSR"/>
    <property type="match status" value="1"/>
</dbReference>
<dbReference type="Gene3D" id="3.40.50.2300">
    <property type="match status" value="1"/>
</dbReference>
<evidence type="ECO:0000256" key="4">
    <source>
        <dbReference type="PROSITE-ProRule" id="PRU00169"/>
    </source>
</evidence>
<dbReference type="InterPro" id="IPR011006">
    <property type="entry name" value="CheY-like_superfamily"/>
</dbReference>
<gene>
    <name evidence="7" type="ORF">BJ969_003288</name>
</gene>
<dbReference type="PROSITE" id="PS50110">
    <property type="entry name" value="RESPONSE_REGULATORY"/>
    <property type="match status" value="1"/>
</dbReference>
<dbReference type="InterPro" id="IPR000792">
    <property type="entry name" value="Tscrpt_reg_LuxR_C"/>
</dbReference>
<keyword evidence="3" id="KW-0804">Transcription</keyword>
<evidence type="ECO:0000313" key="7">
    <source>
        <dbReference type="EMBL" id="MBB5070200.1"/>
    </source>
</evidence>
<keyword evidence="8" id="KW-1185">Reference proteome</keyword>
<proteinExistence type="predicted"/>
<dbReference type="EMBL" id="JACHIV010000001">
    <property type="protein sequence ID" value="MBB5070200.1"/>
    <property type="molecule type" value="Genomic_DNA"/>
</dbReference>
<dbReference type="RefSeq" id="WP_184479765.1">
    <property type="nucleotide sequence ID" value="NZ_JACHIV010000001.1"/>
</dbReference>
<name>A0A840NE48_9PSEU</name>
<dbReference type="SUPFAM" id="SSF46894">
    <property type="entry name" value="C-terminal effector domain of the bipartite response regulators"/>
    <property type="match status" value="1"/>
</dbReference>
<dbReference type="AlphaFoldDB" id="A0A840NE48"/>
<dbReference type="InterPro" id="IPR001789">
    <property type="entry name" value="Sig_transdc_resp-reg_receiver"/>
</dbReference>
<evidence type="ECO:0000313" key="8">
    <source>
        <dbReference type="Proteomes" id="UP000580474"/>
    </source>
</evidence>
<dbReference type="GO" id="GO:0000160">
    <property type="term" value="P:phosphorelay signal transduction system"/>
    <property type="evidence" value="ECO:0007669"/>
    <property type="project" value="InterPro"/>
</dbReference>
<dbReference type="Pfam" id="PF00196">
    <property type="entry name" value="GerE"/>
    <property type="match status" value="1"/>
</dbReference>
<dbReference type="PROSITE" id="PS50043">
    <property type="entry name" value="HTH_LUXR_2"/>
    <property type="match status" value="1"/>
</dbReference>
<keyword evidence="2 7" id="KW-0238">DNA-binding</keyword>
<dbReference type="PROSITE" id="PS00622">
    <property type="entry name" value="HTH_LUXR_1"/>
    <property type="match status" value="1"/>
</dbReference>
<organism evidence="7 8">
    <name type="scientific">Saccharopolyspora gloriosae</name>
    <dbReference type="NCBI Taxonomy" id="455344"/>
    <lineage>
        <taxon>Bacteria</taxon>
        <taxon>Bacillati</taxon>
        <taxon>Actinomycetota</taxon>
        <taxon>Actinomycetes</taxon>
        <taxon>Pseudonocardiales</taxon>
        <taxon>Pseudonocardiaceae</taxon>
        <taxon>Saccharopolyspora</taxon>
    </lineage>
</organism>
<dbReference type="GO" id="GO:0006355">
    <property type="term" value="P:regulation of DNA-templated transcription"/>
    <property type="evidence" value="ECO:0007669"/>
    <property type="project" value="InterPro"/>
</dbReference>
<dbReference type="SMART" id="SM00421">
    <property type="entry name" value="HTH_LUXR"/>
    <property type="match status" value="1"/>
</dbReference>
<sequence length="237" mass="25919">MGIGLQESVGDVEGPKIVVHTNDRLAGAGIVATLRQLPEASIDVTANESDLLRALENAHIDLVVVYFDSLLEDPGPALLRNRMRHSQATPVLAVLSSGLDDVLRALEMGVRGLVTKYDEPAVLVNTARALLNGECSLAPTITTHVVQMINETGRLSEPADQVVFDVLTNREQEIAQMLAMGMTTKEIATRTFITRATVKTHISNVLSKLNFDERSQIVAMVYRTGWLNKRLFTESAE</sequence>
<protein>
    <submittedName>
        <fullName evidence="7">DNA-binding NarL/FixJ family response regulator</fullName>
    </submittedName>
</protein>
<accession>A0A840NE48</accession>
<evidence type="ECO:0000256" key="1">
    <source>
        <dbReference type="ARBA" id="ARBA00023015"/>
    </source>
</evidence>
<comment type="caution">
    <text evidence="7">The sequence shown here is derived from an EMBL/GenBank/DDBJ whole genome shotgun (WGS) entry which is preliminary data.</text>
</comment>
<dbReference type="InterPro" id="IPR016032">
    <property type="entry name" value="Sig_transdc_resp-reg_C-effctor"/>
</dbReference>
<reference evidence="7 8" key="1">
    <citation type="submission" date="2020-08" db="EMBL/GenBank/DDBJ databases">
        <title>Sequencing the genomes of 1000 actinobacteria strains.</title>
        <authorList>
            <person name="Klenk H.-P."/>
        </authorList>
    </citation>
    <scope>NUCLEOTIDE SEQUENCE [LARGE SCALE GENOMIC DNA]</scope>
    <source>
        <strain evidence="7 8">DSM 45582</strain>
    </source>
</reference>
<feature type="domain" description="HTH luxR-type" evidence="5">
    <location>
        <begin position="160"/>
        <end position="225"/>
    </location>
</feature>
<dbReference type="PANTHER" id="PTHR44688">
    <property type="entry name" value="DNA-BINDING TRANSCRIPTIONAL ACTIVATOR DEVR_DOSR"/>
    <property type="match status" value="1"/>
</dbReference>
<keyword evidence="1" id="KW-0805">Transcription regulation</keyword>
<dbReference type="PRINTS" id="PR00038">
    <property type="entry name" value="HTHLUXR"/>
</dbReference>
<feature type="domain" description="Response regulatory" evidence="6">
    <location>
        <begin position="16"/>
        <end position="131"/>
    </location>
</feature>
<comment type="caution">
    <text evidence="4">Lacks conserved residue(s) required for the propagation of feature annotation.</text>
</comment>
<dbReference type="Proteomes" id="UP000580474">
    <property type="component" value="Unassembled WGS sequence"/>
</dbReference>
<dbReference type="GO" id="GO:0003677">
    <property type="term" value="F:DNA binding"/>
    <property type="evidence" value="ECO:0007669"/>
    <property type="project" value="UniProtKB-KW"/>
</dbReference>
<dbReference type="SUPFAM" id="SSF52172">
    <property type="entry name" value="CheY-like"/>
    <property type="match status" value="1"/>
</dbReference>
<dbReference type="CDD" id="cd06170">
    <property type="entry name" value="LuxR_C_like"/>
    <property type="match status" value="1"/>
</dbReference>
<evidence type="ECO:0000259" key="5">
    <source>
        <dbReference type="PROSITE" id="PS50043"/>
    </source>
</evidence>
<evidence type="ECO:0000256" key="3">
    <source>
        <dbReference type="ARBA" id="ARBA00023163"/>
    </source>
</evidence>